<dbReference type="PANTHER" id="PTHR45980:SF9">
    <property type="entry name" value="PROTEASE DO-LIKE 10, MITOCHONDRIAL-RELATED"/>
    <property type="match status" value="1"/>
</dbReference>
<keyword evidence="7" id="KW-1185">Reference proteome</keyword>
<dbReference type="InterPro" id="IPR046449">
    <property type="entry name" value="DEGP_PDZ_sf"/>
</dbReference>
<organism evidence="6 7">
    <name type="scientific">Rubritalea squalenifaciens DSM 18772</name>
    <dbReference type="NCBI Taxonomy" id="1123071"/>
    <lineage>
        <taxon>Bacteria</taxon>
        <taxon>Pseudomonadati</taxon>
        <taxon>Verrucomicrobiota</taxon>
        <taxon>Verrucomicrobiia</taxon>
        <taxon>Verrucomicrobiales</taxon>
        <taxon>Rubritaleaceae</taxon>
        <taxon>Rubritalea</taxon>
    </lineage>
</organism>
<feature type="signal peptide" evidence="4">
    <location>
        <begin position="1"/>
        <end position="21"/>
    </location>
</feature>
<dbReference type="SUPFAM" id="SSF50494">
    <property type="entry name" value="Trypsin-like serine proteases"/>
    <property type="match status" value="1"/>
</dbReference>
<proteinExistence type="predicted"/>
<accession>A0A1M6R6P8</accession>
<reference evidence="6 7" key="1">
    <citation type="submission" date="2016-11" db="EMBL/GenBank/DDBJ databases">
        <authorList>
            <person name="Jaros S."/>
            <person name="Januszkiewicz K."/>
            <person name="Wedrychowicz H."/>
        </authorList>
    </citation>
    <scope>NUCLEOTIDE SEQUENCE [LARGE SCALE GENOMIC DNA]</scope>
    <source>
        <strain evidence="6 7">DSM 18772</strain>
    </source>
</reference>
<dbReference type="STRING" id="1123071.SAMN02745181_3557"/>
<dbReference type="InParanoid" id="A0A1M6R6P8"/>
<dbReference type="InterPro" id="IPR043504">
    <property type="entry name" value="Peptidase_S1_PA_chymotrypsin"/>
</dbReference>
<dbReference type="InterPro" id="IPR036034">
    <property type="entry name" value="PDZ_sf"/>
</dbReference>
<dbReference type="Pfam" id="PF13365">
    <property type="entry name" value="Trypsin_2"/>
    <property type="match status" value="1"/>
</dbReference>
<dbReference type="GO" id="GO:0006508">
    <property type="term" value="P:proteolysis"/>
    <property type="evidence" value="ECO:0007669"/>
    <property type="project" value="UniProtKB-KW"/>
</dbReference>
<dbReference type="Gene3D" id="3.20.190.20">
    <property type="match status" value="1"/>
</dbReference>
<dbReference type="SUPFAM" id="SSF50156">
    <property type="entry name" value="PDZ domain-like"/>
    <property type="match status" value="1"/>
</dbReference>
<dbReference type="InterPro" id="IPR001940">
    <property type="entry name" value="Peptidase_S1C"/>
</dbReference>
<dbReference type="PRINTS" id="PR00834">
    <property type="entry name" value="PROTEASES2C"/>
</dbReference>
<keyword evidence="3" id="KW-0720">Serine protease</keyword>
<dbReference type="InterPro" id="IPR001478">
    <property type="entry name" value="PDZ"/>
</dbReference>
<evidence type="ECO:0000313" key="7">
    <source>
        <dbReference type="Proteomes" id="UP000184510"/>
    </source>
</evidence>
<protein>
    <submittedName>
        <fullName evidence="6">Serine protease, S1-C subfamily, contains C-terminal PDZ domain</fullName>
    </submittedName>
</protein>
<evidence type="ECO:0000313" key="6">
    <source>
        <dbReference type="EMBL" id="SHK27997.1"/>
    </source>
</evidence>
<feature type="domain" description="PDZ" evidence="5">
    <location>
        <begin position="253"/>
        <end position="305"/>
    </location>
</feature>
<dbReference type="OrthoDB" id="9758917at2"/>
<keyword evidence="2" id="KW-0378">Hydrolase</keyword>
<keyword evidence="4" id="KW-0732">Signal</keyword>
<dbReference type="PANTHER" id="PTHR45980">
    <property type="match status" value="1"/>
</dbReference>
<feature type="chain" id="PRO_5012116040" evidence="4">
    <location>
        <begin position="22"/>
        <end position="501"/>
    </location>
</feature>
<evidence type="ECO:0000256" key="2">
    <source>
        <dbReference type="ARBA" id="ARBA00022801"/>
    </source>
</evidence>
<dbReference type="AlphaFoldDB" id="A0A1M6R6P8"/>
<dbReference type="InterPro" id="IPR009003">
    <property type="entry name" value="Peptidase_S1_PA"/>
</dbReference>
<sequence length="501" mass="54993">MKLLTSVTCSALLLTQAATQAQETATKPESPETVAKALQLADIYKSVVRIEVATQVPDYRTPWNAGRFSGGTGTGFLIGKNKFMTNAHVVSDARRVLITMHGSSRKHAARVLHVAHDCDLALLEVEDFTPFEDLPHLEIGDVPALESQVRVIGYPVGGERISVTRGVVSRIDFRPYSHTRADSHLVVQIDAAINPGNSGGPVLQNGKVAGVAFQGLTSADNTGYMIPTPVVKRFLKDIEDGKYDHYVEIGTYEFELFNPAMRKVYGLGPDSPGVLITKVTPGSSADGILQPGDILTAIDGNTVDSSGNVVFAGERVNMNEIVERKFVGDTVKLNFTREGKEQTADVTLKTLPAARMYAIQYGQKPRYTIQGGLVFQPLNLNLYSAHKFKNPRVRRLFAGYLKDGIFQDRQDIIILTNVLEDPINSFVTSFEGNALASINGTKVTTLEQAHQLLNPEKMPEFFVLEFDGIDRPLILPGKQLKQANERVQRNYGVSKSHNLEN</sequence>
<dbReference type="GO" id="GO:0004252">
    <property type="term" value="F:serine-type endopeptidase activity"/>
    <property type="evidence" value="ECO:0007669"/>
    <property type="project" value="InterPro"/>
</dbReference>
<dbReference type="Gene3D" id="2.40.10.10">
    <property type="entry name" value="Trypsin-like serine proteases"/>
    <property type="match status" value="2"/>
</dbReference>
<dbReference type="Pfam" id="PF13180">
    <property type="entry name" value="PDZ_2"/>
    <property type="match status" value="1"/>
</dbReference>
<dbReference type="RefSeq" id="WP_143185109.1">
    <property type="nucleotide sequence ID" value="NZ_FQYR01000007.1"/>
</dbReference>
<evidence type="ECO:0000256" key="3">
    <source>
        <dbReference type="ARBA" id="ARBA00022825"/>
    </source>
</evidence>
<dbReference type="PROSITE" id="PS50106">
    <property type="entry name" value="PDZ"/>
    <property type="match status" value="1"/>
</dbReference>
<keyword evidence="1 6" id="KW-0645">Protease</keyword>
<gene>
    <name evidence="6" type="ORF">SAMN02745181_3557</name>
</gene>
<dbReference type="Gene3D" id="2.30.42.10">
    <property type="match status" value="1"/>
</dbReference>
<dbReference type="InterPro" id="IPR041517">
    <property type="entry name" value="DEGP_PDZ"/>
</dbReference>
<dbReference type="Pfam" id="PF17815">
    <property type="entry name" value="PDZ_3"/>
    <property type="match status" value="1"/>
</dbReference>
<dbReference type="EMBL" id="FQYR01000007">
    <property type="protein sequence ID" value="SHK27997.1"/>
    <property type="molecule type" value="Genomic_DNA"/>
</dbReference>
<evidence type="ECO:0000256" key="4">
    <source>
        <dbReference type="SAM" id="SignalP"/>
    </source>
</evidence>
<name>A0A1M6R6P8_9BACT</name>
<evidence type="ECO:0000259" key="5">
    <source>
        <dbReference type="PROSITE" id="PS50106"/>
    </source>
</evidence>
<dbReference type="Proteomes" id="UP000184510">
    <property type="component" value="Unassembled WGS sequence"/>
</dbReference>
<evidence type="ECO:0000256" key="1">
    <source>
        <dbReference type="ARBA" id="ARBA00022670"/>
    </source>
</evidence>